<dbReference type="Proteomes" id="UP001060085">
    <property type="component" value="Linkage Group LG05"/>
</dbReference>
<gene>
    <name evidence="1" type="ORF">M9H77_23423</name>
</gene>
<dbReference type="EMBL" id="CM044705">
    <property type="protein sequence ID" value="KAI5664100.1"/>
    <property type="molecule type" value="Genomic_DNA"/>
</dbReference>
<keyword evidence="2" id="KW-1185">Reference proteome</keyword>
<evidence type="ECO:0000313" key="1">
    <source>
        <dbReference type="EMBL" id="KAI5664100.1"/>
    </source>
</evidence>
<reference evidence="2" key="1">
    <citation type="journal article" date="2023" name="Nat. Plants">
        <title>Single-cell RNA sequencing provides a high-resolution roadmap for understanding the multicellular compartmentation of specialized metabolism.</title>
        <authorList>
            <person name="Sun S."/>
            <person name="Shen X."/>
            <person name="Li Y."/>
            <person name="Li Y."/>
            <person name="Wang S."/>
            <person name="Li R."/>
            <person name="Zhang H."/>
            <person name="Shen G."/>
            <person name="Guo B."/>
            <person name="Wei J."/>
            <person name="Xu J."/>
            <person name="St-Pierre B."/>
            <person name="Chen S."/>
            <person name="Sun C."/>
        </authorList>
    </citation>
    <scope>NUCLEOTIDE SEQUENCE [LARGE SCALE GENOMIC DNA]</scope>
</reference>
<name>A0ACC0AV04_CATRO</name>
<evidence type="ECO:0000313" key="2">
    <source>
        <dbReference type="Proteomes" id="UP001060085"/>
    </source>
</evidence>
<proteinExistence type="predicted"/>
<sequence>MFTLTPIPACTCNPKPACSFKVMKTVRENVSADLVIKFVKGLNDYFESVRPRILVTTPLPDIKTAFNMAITHEIQQTCGTNISQVMLALGTNNKNALMQLASLPQITTINFQNNGGGGKKFGNQKMMFYCTYCNNVGILWEEVTRNLVLHQTIGLKAGMEKIQQCVSANSPDMVSILYSDPFEKLIYLLNNTRIVTQMSIVGSVVASAIGSGNAGQPLVSQSTLTHLATSKATTSKIIHPFSDIWIMDLGATDHLTWSTLFYSSYYPTVRIFVKSPDQMFVKATHKGTIDVRFTNTQIS</sequence>
<organism evidence="1 2">
    <name type="scientific">Catharanthus roseus</name>
    <name type="common">Madagascar periwinkle</name>
    <name type="synonym">Vinca rosea</name>
    <dbReference type="NCBI Taxonomy" id="4058"/>
    <lineage>
        <taxon>Eukaryota</taxon>
        <taxon>Viridiplantae</taxon>
        <taxon>Streptophyta</taxon>
        <taxon>Embryophyta</taxon>
        <taxon>Tracheophyta</taxon>
        <taxon>Spermatophyta</taxon>
        <taxon>Magnoliopsida</taxon>
        <taxon>eudicotyledons</taxon>
        <taxon>Gunneridae</taxon>
        <taxon>Pentapetalae</taxon>
        <taxon>asterids</taxon>
        <taxon>lamiids</taxon>
        <taxon>Gentianales</taxon>
        <taxon>Apocynaceae</taxon>
        <taxon>Rauvolfioideae</taxon>
        <taxon>Vinceae</taxon>
        <taxon>Catharanthinae</taxon>
        <taxon>Catharanthus</taxon>
    </lineage>
</organism>
<comment type="caution">
    <text evidence="1">The sequence shown here is derived from an EMBL/GenBank/DDBJ whole genome shotgun (WGS) entry which is preliminary data.</text>
</comment>
<protein>
    <submittedName>
        <fullName evidence="1">Uncharacterized protein</fullName>
    </submittedName>
</protein>
<accession>A0ACC0AV04</accession>